<dbReference type="SUPFAM" id="SSF53822">
    <property type="entry name" value="Periplasmic binding protein-like I"/>
    <property type="match status" value="1"/>
</dbReference>
<dbReference type="GO" id="GO:0031241">
    <property type="term" value="C:periplasmic side of cell outer membrane"/>
    <property type="evidence" value="ECO:0007669"/>
    <property type="project" value="TreeGrafter"/>
</dbReference>
<evidence type="ECO:0008006" key="4">
    <source>
        <dbReference type="Google" id="ProtNLM"/>
    </source>
</evidence>
<name>A0A3A8EYZ7_9GAMM</name>
<keyword evidence="3" id="KW-1185">Reference proteome</keyword>
<dbReference type="Pfam" id="PF04348">
    <property type="entry name" value="LppC"/>
    <property type="match status" value="1"/>
</dbReference>
<dbReference type="AlphaFoldDB" id="A0A3A8EYZ7"/>
<keyword evidence="1" id="KW-0472">Membrane</keyword>
<protein>
    <recommendedName>
        <fullName evidence="4">Penicillin-binding protein activator</fullName>
    </recommendedName>
</protein>
<gene>
    <name evidence="2" type="ORF">D7V20_02735</name>
</gene>
<dbReference type="OrthoDB" id="6708821at2"/>
<dbReference type="GO" id="GO:0009252">
    <property type="term" value="P:peptidoglycan biosynthetic process"/>
    <property type="evidence" value="ECO:0007669"/>
    <property type="project" value="TreeGrafter"/>
</dbReference>
<accession>A0A3A8EYZ7</accession>
<evidence type="ECO:0000256" key="1">
    <source>
        <dbReference type="ARBA" id="ARBA00023136"/>
    </source>
</evidence>
<dbReference type="PANTHER" id="PTHR38038:SF1">
    <property type="entry name" value="PENICILLIN-BINDING PROTEIN ACTIVATOR LPOA"/>
    <property type="match status" value="1"/>
</dbReference>
<evidence type="ECO:0000313" key="3">
    <source>
        <dbReference type="Proteomes" id="UP000280405"/>
    </source>
</evidence>
<dbReference type="InterPro" id="IPR007443">
    <property type="entry name" value="LpoA"/>
</dbReference>
<proteinExistence type="predicted"/>
<organism evidence="2 3">
    <name type="scientific">Acinetobacter rongchengensis</name>
    <dbReference type="NCBI Taxonomy" id="2419601"/>
    <lineage>
        <taxon>Bacteria</taxon>
        <taxon>Pseudomonadati</taxon>
        <taxon>Pseudomonadota</taxon>
        <taxon>Gammaproteobacteria</taxon>
        <taxon>Moraxellales</taxon>
        <taxon>Moraxellaceae</taxon>
        <taxon>Acinetobacter</taxon>
    </lineage>
</organism>
<reference evidence="2 3" key="1">
    <citation type="submission" date="2018-09" db="EMBL/GenBank/DDBJ databases">
        <title>The draft genome of Acinetobacter spp. strains.</title>
        <authorList>
            <person name="Qin J."/>
            <person name="Feng Y."/>
            <person name="Zong Z."/>
        </authorList>
    </citation>
    <scope>NUCLEOTIDE SEQUENCE [LARGE SCALE GENOMIC DNA]</scope>
    <source>
        <strain evidence="2 3">WCHAc060115</strain>
    </source>
</reference>
<dbReference type="EMBL" id="RAXT01000003">
    <property type="protein sequence ID" value="RKG40007.1"/>
    <property type="molecule type" value="Genomic_DNA"/>
</dbReference>
<dbReference type="RefSeq" id="WP_120382809.1">
    <property type="nucleotide sequence ID" value="NZ_RAXT01000003.1"/>
</dbReference>
<evidence type="ECO:0000313" key="2">
    <source>
        <dbReference type="EMBL" id="RKG40007.1"/>
    </source>
</evidence>
<comment type="caution">
    <text evidence="2">The sequence shown here is derived from an EMBL/GenBank/DDBJ whole genome shotgun (WGS) entry which is preliminary data.</text>
</comment>
<dbReference type="Proteomes" id="UP000280405">
    <property type="component" value="Unassembled WGS sequence"/>
</dbReference>
<dbReference type="Gene3D" id="3.40.50.2300">
    <property type="match status" value="2"/>
</dbReference>
<dbReference type="GO" id="GO:0030234">
    <property type="term" value="F:enzyme regulator activity"/>
    <property type="evidence" value="ECO:0007669"/>
    <property type="project" value="TreeGrafter"/>
</dbReference>
<dbReference type="PANTHER" id="PTHR38038">
    <property type="entry name" value="PENICILLIN-BINDING PROTEIN ACTIVATOR LPOA"/>
    <property type="match status" value="1"/>
</dbReference>
<sequence length="316" mass="35557">MKNKIVLNCIKRMALLGIIGFTIQIHAEVLVILPETGPMSRAGLSIKQGILSAYQVGNNNIPLKFVNSEQKSLKLILKQNVNRKTQMIIGPLARPDVEALIKLKPKVPVLALNEVYPTHKNVWQYSLSKNDDALALLDYIHHDRVSKLYVVREKGAEAESINFLNALFLNYRGEVDPVDEMPSVKGKSEGILLLGSNEWLSSLKKLQKKNIYTQAIAVNEKTALPKGMKFCDVPALYIAEWGDVIQAYKDKPTSLPYQRLYAFGGDAWHIAEHFVLNPKVKNLTFKGRTGKIKIEGNRVERIPQCFERSKNNLVAL</sequence>
<dbReference type="InterPro" id="IPR028082">
    <property type="entry name" value="Peripla_BP_I"/>
</dbReference>